<dbReference type="Pfam" id="PF07587">
    <property type="entry name" value="PSD1"/>
    <property type="match status" value="1"/>
</dbReference>
<keyword evidence="9" id="KW-1185">Reference proteome</keyword>
<dbReference type="Pfam" id="PF07583">
    <property type="entry name" value="PSCyt2"/>
    <property type="match status" value="1"/>
</dbReference>
<comment type="caution">
    <text evidence="8">The sequence shown here is derived from an EMBL/GenBank/DDBJ whole genome shotgun (WGS) entry which is preliminary data.</text>
</comment>
<reference evidence="8 9" key="2">
    <citation type="submission" date="2019-08" db="EMBL/GenBank/DDBJ databases">
        <authorList>
            <person name="Henke P."/>
        </authorList>
    </citation>
    <scope>NUCLEOTIDE SEQUENCE [LARGE SCALE GENOMIC DNA]</scope>
    <source>
        <strain evidence="8">Phe10_nw2017</strain>
    </source>
</reference>
<dbReference type="AlphaFoldDB" id="A0A5C6M7P1"/>
<dbReference type="Pfam" id="PF07635">
    <property type="entry name" value="PSCyt1"/>
    <property type="match status" value="1"/>
</dbReference>
<dbReference type="Proteomes" id="UP000321083">
    <property type="component" value="Unassembled WGS sequence"/>
</dbReference>
<feature type="signal peptide" evidence="6">
    <location>
        <begin position="1"/>
        <end position="25"/>
    </location>
</feature>
<evidence type="ECO:0000259" key="7">
    <source>
        <dbReference type="PROSITE" id="PS51007"/>
    </source>
</evidence>
<dbReference type="SUPFAM" id="SSF46626">
    <property type="entry name" value="Cytochrome c"/>
    <property type="match status" value="1"/>
</dbReference>
<dbReference type="InterPro" id="IPR011444">
    <property type="entry name" value="DUF1549"/>
</dbReference>
<evidence type="ECO:0000256" key="3">
    <source>
        <dbReference type="ARBA" id="ARBA00023004"/>
    </source>
</evidence>
<evidence type="ECO:0000256" key="5">
    <source>
        <dbReference type="SAM" id="MobiDB-lite"/>
    </source>
</evidence>
<keyword evidence="3 4" id="KW-0408">Iron</keyword>
<feature type="region of interest" description="Disordered" evidence="5">
    <location>
        <begin position="475"/>
        <end position="498"/>
    </location>
</feature>
<dbReference type="InterPro" id="IPR011429">
    <property type="entry name" value="Cyt_c_Planctomycete-type"/>
</dbReference>
<keyword evidence="2 4" id="KW-0479">Metal-binding</keyword>
<proteinExistence type="predicted"/>
<evidence type="ECO:0000256" key="1">
    <source>
        <dbReference type="ARBA" id="ARBA00022617"/>
    </source>
</evidence>
<evidence type="ECO:0000313" key="9">
    <source>
        <dbReference type="Proteomes" id="UP000321083"/>
    </source>
</evidence>
<dbReference type="InterPro" id="IPR009056">
    <property type="entry name" value="Cyt_c-like_dom"/>
</dbReference>
<evidence type="ECO:0000256" key="2">
    <source>
        <dbReference type="ARBA" id="ARBA00022723"/>
    </source>
</evidence>
<dbReference type="InterPro" id="IPR022655">
    <property type="entry name" value="DUF1553"/>
</dbReference>
<sequence>MNSPALLSCLRLTLVLLLLSPSVTAQDSRREGLDVFEKHVRPLLAKHCYECHSAESSSVKGNLKLDTRTATLKGGDSGPALVAGKPDDSLLLKSVMYNNPDLQMPPKGKLSEDEIAALRHWIEIGAPDPRTGTSDQISKTTRLKQGRQHWSFQPVRPGQTPSVKNAAWTRSEIDHFILARQEQAGITPAADADRPALLRRVTLDLTGLPPTPQQLSQFVADPASDDEALAKVVDHLLASPAFGERWGRHWLDVVRYADSVGKTRNIPFPFAWRYRNYVIDSFNADKPYDRFVQEQLAGDLLPSRDVRQRSENVIATGFLALGSMDLNERDLDQFRLDRIDDQMDTLGRSMLGLTFGCARCHDHKFDPISQQDYYALAGIFASTRTLSGNRSRAGMGNTYFHPELLADIGDKAAKEAIAGRDPAQLKAATLARADEIRETLTPMVQRFKAMPDNAPGKAALKQRMAVLRRELQSLQPADAAAGTPGKSKAKQQSKQQRLEAVPFDPAGDIAMGVSEGRIEDLKLRIRGEPDLEGDVVERGLPTVLETVGMSRIQEGTSGREELAKWLTSSRNPLTGRVLVNRVWGHLFGRGLVETPDNFGVAGALPSHPELLDYLAAGFVQDDWSVKRLIRRIVLSRVYRLSTDIRPQQAAVDEGNQLYWRGNLRRLDVEAIRDSLLQTSGQLDLQRPAGAPYKAEFTGDLSRVAARGNLPADLQLSSPVRSVYLPVFRSLLFGMYTAFDFAEPDQVNGQRDVTTVPGQALFLLNNGLVAEASVRTAKQLQQQYGEDSKAQLAGAWRLILCREASVDELRMAERFVESADAEATGLALLVQALYASAEFRYTP</sequence>
<evidence type="ECO:0000256" key="6">
    <source>
        <dbReference type="SAM" id="SignalP"/>
    </source>
</evidence>
<reference evidence="8 9" key="1">
    <citation type="submission" date="2019-08" db="EMBL/GenBank/DDBJ databases">
        <title>100 year-old enigma solved: identification of Planctomyces bekefii, the type genus and species of the phylum Planctomycetes.</title>
        <authorList>
            <person name="Svetlana D.N."/>
            <person name="Overmann J."/>
        </authorList>
    </citation>
    <scope>NUCLEOTIDE SEQUENCE [LARGE SCALE GENOMIC DNA]</scope>
    <source>
        <strain evidence="8">Phe10_nw2017</strain>
    </source>
</reference>
<keyword evidence="6" id="KW-0732">Signal</keyword>
<dbReference type="InterPro" id="IPR036909">
    <property type="entry name" value="Cyt_c-like_dom_sf"/>
</dbReference>
<dbReference type="GO" id="GO:0020037">
    <property type="term" value="F:heme binding"/>
    <property type="evidence" value="ECO:0007669"/>
    <property type="project" value="InterPro"/>
</dbReference>
<accession>A0A5C6M7P1</accession>
<name>A0A5C6M7P1_9PLAN</name>
<evidence type="ECO:0000256" key="4">
    <source>
        <dbReference type="PROSITE-ProRule" id="PRU00433"/>
    </source>
</evidence>
<dbReference type="GO" id="GO:0009055">
    <property type="term" value="F:electron transfer activity"/>
    <property type="evidence" value="ECO:0007669"/>
    <property type="project" value="InterPro"/>
</dbReference>
<feature type="domain" description="Cytochrome c" evidence="7">
    <location>
        <begin position="27"/>
        <end position="126"/>
    </location>
</feature>
<dbReference type="PANTHER" id="PTHR35889:SF3">
    <property type="entry name" value="F-BOX DOMAIN-CONTAINING PROTEIN"/>
    <property type="match status" value="1"/>
</dbReference>
<dbReference type="PANTHER" id="PTHR35889">
    <property type="entry name" value="CYCLOINULO-OLIGOSACCHARIDE FRUCTANOTRANSFERASE-RELATED"/>
    <property type="match status" value="1"/>
</dbReference>
<dbReference type="EMBL" id="SRHE01000105">
    <property type="protein sequence ID" value="TWW10183.1"/>
    <property type="molecule type" value="Genomic_DNA"/>
</dbReference>
<gene>
    <name evidence="8" type="ORF">E3A20_07490</name>
</gene>
<organism evidence="8 9">
    <name type="scientific">Planctomyces bekefii</name>
    <dbReference type="NCBI Taxonomy" id="1653850"/>
    <lineage>
        <taxon>Bacteria</taxon>
        <taxon>Pseudomonadati</taxon>
        <taxon>Planctomycetota</taxon>
        <taxon>Planctomycetia</taxon>
        <taxon>Planctomycetales</taxon>
        <taxon>Planctomycetaceae</taxon>
        <taxon>Planctomyces</taxon>
    </lineage>
</organism>
<feature type="chain" id="PRO_5023099334" description="Cytochrome c domain-containing protein" evidence="6">
    <location>
        <begin position="26"/>
        <end position="842"/>
    </location>
</feature>
<evidence type="ECO:0000313" key="8">
    <source>
        <dbReference type="EMBL" id="TWW10183.1"/>
    </source>
</evidence>
<dbReference type="PROSITE" id="PS51007">
    <property type="entry name" value="CYTC"/>
    <property type="match status" value="1"/>
</dbReference>
<protein>
    <recommendedName>
        <fullName evidence="7">Cytochrome c domain-containing protein</fullName>
    </recommendedName>
</protein>
<dbReference type="GO" id="GO:0046872">
    <property type="term" value="F:metal ion binding"/>
    <property type="evidence" value="ECO:0007669"/>
    <property type="project" value="UniProtKB-KW"/>
</dbReference>
<keyword evidence="1 4" id="KW-0349">Heme</keyword>